<reference evidence="1" key="1">
    <citation type="journal article" date="2014" name="Int. J. Syst. Evol. Microbiol.">
        <title>Complete genome sequence of Corynebacterium casei LMG S-19264T (=DSM 44701T), isolated from a smear-ripened cheese.</title>
        <authorList>
            <consortium name="US DOE Joint Genome Institute (JGI-PGF)"/>
            <person name="Walter F."/>
            <person name="Albersmeier A."/>
            <person name="Kalinowski J."/>
            <person name="Ruckert C."/>
        </authorList>
    </citation>
    <scope>NUCLEOTIDE SEQUENCE</scope>
    <source>
        <strain evidence="1">CGMCC 4.7138</strain>
    </source>
</reference>
<sequence>MRKRGPLLVFSSARTLRLMSITHQYAYASPSRPLDGECVWYRSNDEAYDLIRTGSNGKFQYHVFDARDGQHLQAFSSWQDGWEWIKAHVDAE</sequence>
<reference evidence="1" key="2">
    <citation type="submission" date="2020-09" db="EMBL/GenBank/DDBJ databases">
        <authorList>
            <person name="Sun Q."/>
            <person name="Zhou Y."/>
        </authorList>
    </citation>
    <scope>NUCLEOTIDE SEQUENCE</scope>
    <source>
        <strain evidence="1">CGMCC 4.7138</strain>
    </source>
</reference>
<proteinExistence type="predicted"/>
<dbReference type="Proteomes" id="UP000653480">
    <property type="component" value="Unassembled WGS sequence"/>
</dbReference>
<organism evidence="1 2">
    <name type="scientific">Microbispora bryophytorum</name>
    <dbReference type="NCBI Taxonomy" id="1460882"/>
    <lineage>
        <taxon>Bacteria</taxon>
        <taxon>Bacillati</taxon>
        <taxon>Actinomycetota</taxon>
        <taxon>Actinomycetes</taxon>
        <taxon>Streptosporangiales</taxon>
        <taxon>Streptosporangiaceae</taxon>
        <taxon>Microbispora</taxon>
    </lineage>
</organism>
<dbReference type="AlphaFoldDB" id="A0A8H9H0S7"/>
<comment type="caution">
    <text evidence="1">The sequence shown here is derived from an EMBL/GenBank/DDBJ whole genome shotgun (WGS) entry which is preliminary data.</text>
</comment>
<name>A0A8H9H0S7_9ACTN</name>
<keyword evidence="2" id="KW-1185">Reference proteome</keyword>
<accession>A0A8H9H0S7</accession>
<evidence type="ECO:0000313" key="1">
    <source>
        <dbReference type="EMBL" id="GGO16537.1"/>
    </source>
</evidence>
<protein>
    <submittedName>
        <fullName evidence="1">Uncharacterized protein</fullName>
    </submittedName>
</protein>
<dbReference type="EMBL" id="BMMN01000006">
    <property type="protein sequence ID" value="GGO16537.1"/>
    <property type="molecule type" value="Genomic_DNA"/>
</dbReference>
<evidence type="ECO:0000313" key="2">
    <source>
        <dbReference type="Proteomes" id="UP000653480"/>
    </source>
</evidence>
<gene>
    <name evidence="1" type="ORF">GCM10011574_39220</name>
</gene>